<proteinExistence type="predicted"/>
<dbReference type="Proteomes" id="UP000053467">
    <property type="component" value="Unassembled WGS sequence"/>
</dbReference>
<gene>
    <name evidence="1" type="ORF">XE03_0045</name>
</gene>
<accession>A0A101I3W1</accession>
<evidence type="ECO:0000313" key="1">
    <source>
        <dbReference type="EMBL" id="KUK88039.1"/>
    </source>
</evidence>
<evidence type="ECO:0000313" key="2">
    <source>
        <dbReference type="Proteomes" id="UP000053467"/>
    </source>
</evidence>
<comment type="caution">
    <text evidence="1">The sequence shown here is derived from an EMBL/GenBank/DDBJ whole genome shotgun (WGS) entry which is preliminary data.</text>
</comment>
<protein>
    <submittedName>
        <fullName evidence="1">Uncharacterized protein</fullName>
    </submittedName>
</protein>
<name>A0A101I3W1_UNCT6</name>
<dbReference type="AlphaFoldDB" id="A0A101I3W1"/>
<dbReference type="EMBL" id="LGGX01000001">
    <property type="protein sequence ID" value="KUK88039.1"/>
    <property type="molecule type" value="Genomic_DNA"/>
</dbReference>
<sequence length="121" mass="14272">MLYGKVNLKYKIFGSGCCVDIFYSLDSEYYKSKKILLERTESLEDADIIILYGCFSQSLFQFIKDEVFNSSKRKIYVGNFTFMEDQMKDEIVRNVDHTILGCPVDSKSLIEFFEREFYGRE</sequence>
<organism evidence="1 2">
    <name type="scientific">candidate division TA06 bacterium 34_109</name>
    <dbReference type="NCBI Taxonomy" id="1635277"/>
    <lineage>
        <taxon>Bacteria</taxon>
        <taxon>Bacteria division TA06</taxon>
    </lineage>
</organism>
<reference evidence="2" key="1">
    <citation type="journal article" date="2015" name="MBio">
        <title>Genome-Resolved Metagenomic Analysis Reveals Roles for Candidate Phyla and Other Microbial Community Members in Biogeochemical Transformations in Oil Reservoirs.</title>
        <authorList>
            <person name="Hu P."/>
            <person name="Tom L."/>
            <person name="Singh A."/>
            <person name="Thomas B.C."/>
            <person name="Baker B.J."/>
            <person name="Piceno Y.M."/>
            <person name="Andersen G.L."/>
            <person name="Banfield J.F."/>
        </authorList>
    </citation>
    <scope>NUCLEOTIDE SEQUENCE [LARGE SCALE GENOMIC DNA]</scope>
</reference>